<feature type="non-terminal residue" evidence="1">
    <location>
        <position position="1"/>
    </location>
</feature>
<dbReference type="AlphaFoldDB" id="A0A820J6X6"/>
<dbReference type="EMBL" id="CAJOBF010012753">
    <property type="protein sequence ID" value="CAF4322252.1"/>
    <property type="molecule type" value="Genomic_DNA"/>
</dbReference>
<protein>
    <submittedName>
        <fullName evidence="1">Uncharacterized protein</fullName>
    </submittedName>
</protein>
<organism evidence="1 2">
    <name type="scientific">Rotaria magnacalcarata</name>
    <dbReference type="NCBI Taxonomy" id="392030"/>
    <lineage>
        <taxon>Eukaryota</taxon>
        <taxon>Metazoa</taxon>
        <taxon>Spiralia</taxon>
        <taxon>Gnathifera</taxon>
        <taxon>Rotifera</taxon>
        <taxon>Eurotatoria</taxon>
        <taxon>Bdelloidea</taxon>
        <taxon>Philodinida</taxon>
        <taxon>Philodinidae</taxon>
        <taxon>Rotaria</taxon>
    </lineage>
</organism>
<gene>
    <name evidence="1" type="ORF">UXM345_LOCUS34536</name>
</gene>
<reference evidence="1" key="1">
    <citation type="submission" date="2021-02" db="EMBL/GenBank/DDBJ databases">
        <authorList>
            <person name="Nowell W R."/>
        </authorList>
    </citation>
    <scope>NUCLEOTIDE SEQUENCE</scope>
</reference>
<dbReference type="Gene3D" id="3.90.105.10">
    <property type="entry name" value="Molybdopterin biosynthesis moea protein, domain 2"/>
    <property type="match status" value="1"/>
</dbReference>
<sequence>FIPVSTTCYDDPTKDHSGPAISTVVPDSQMHFKACSFYLLNVRDIVDDVQMGEVVLQKNVHLGSAELRLLAIVGLQAIHLCDQPDLNQPIAYLDPRPEYIRVIIEWSTKSSIPMARIVSPYN</sequence>
<name>A0A820J6X6_9BILA</name>
<proteinExistence type="predicted"/>
<dbReference type="Proteomes" id="UP000663842">
    <property type="component" value="Unassembled WGS sequence"/>
</dbReference>
<evidence type="ECO:0000313" key="2">
    <source>
        <dbReference type="Proteomes" id="UP000663842"/>
    </source>
</evidence>
<comment type="caution">
    <text evidence="1">The sequence shown here is derived from an EMBL/GenBank/DDBJ whole genome shotgun (WGS) entry which is preliminary data.</text>
</comment>
<dbReference type="SUPFAM" id="SSF63882">
    <property type="entry name" value="MoeA N-terminal region -like"/>
    <property type="match status" value="1"/>
</dbReference>
<evidence type="ECO:0000313" key="1">
    <source>
        <dbReference type="EMBL" id="CAF4322252.1"/>
    </source>
</evidence>
<dbReference type="GO" id="GO:0032324">
    <property type="term" value="P:molybdopterin cofactor biosynthetic process"/>
    <property type="evidence" value="ECO:0007669"/>
    <property type="project" value="InterPro"/>
</dbReference>
<accession>A0A820J6X6</accession>
<dbReference type="InterPro" id="IPR036135">
    <property type="entry name" value="MoeA_linker/N_sf"/>
</dbReference>